<organism evidence="1 2">
    <name type="scientific">Proteus vulgaris</name>
    <dbReference type="NCBI Taxonomy" id="585"/>
    <lineage>
        <taxon>Bacteria</taxon>
        <taxon>Pseudomonadati</taxon>
        <taxon>Pseudomonadota</taxon>
        <taxon>Gammaproteobacteria</taxon>
        <taxon>Enterobacterales</taxon>
        <taxon>Morganellaceae</taxon>
        <taxon>Proteus</taxon>
    </lineage>
</organism>
<name>A0A6G6SG99_PROVU</name>
<dbReference type="RefSeq" id="WP_164526101.1">
    <property type="nucleotide sequence ID" value="NZ_CP047344.1"/>
</dbReference>
<protein>
    <submittedName>
        <fullName evidence="1">Uncharacterized protein</fullName>
    </submittedName>
</protein>
<dbReference type="EMBL" id="CP047344">
    <property type="protein sequence ID" value="QIF93572.1"/>
    <property type="molecule type" value="Genomic_DNA"/>
</dbReference>
<evidence type="ECO:0000313" key="2">
    <source>
        <dbReference type="Proteomes" id="UP000503287"/>
    </source>
</evidence>
<reference evidence="1 2" key="1">
    <citation type="submission" date="2020-01" db="EMBL/GenBank/DDBJ databases">
        <title>The genomic epidemiology of tigecycline resistance gene tet(X) variants in a swine farm in China.</title>
        <authorList>
            <person name="Peng K."/>
            <person name="Li R."/>
        </authorList>
    </citation>
    <scope>NUCLEOTIDE SEQUENCE [LARGE SCALE GENOMIC DNA]</scope>
    <source>
        <strain evidence="1 2">ZN3</strain>
    </source>
</reference>
<gene>
    <name evidence="1" type="ORF">GTH24_06570</name>
</gene>
<proteinExistence type="predicted"/>
<sequence length="219" mass="26133">MNIYTISDPYKFKVELQALNSFIEAYPLEHHERNLITNCFKNIIFYNHISGEDVFYQYLQGIIYDSLNSIISIITNKERYLQLNLRSIVENIARITLKNNIDNTEYSDFIKTEDFSVLKRNNDMRTWNYLHQIYSRACLYIHSSPEAKLNITHTFEQLMNNDTCTNRTKQIETLQRTLHHITKVLLVNFHTEISDIFIRTKKELKFLISPSLFTMYNEL</sequence>
<keyword evidence="2" id="KW-1185">Reference proteome</keyword>
<dbReference type="AlphaFoldDB" id="A0A6G6SG99"/>
<dbReference type="Proteomes" id="UP000503287">
    <property type="component" value="Chromosome"/>
</dbReference>
<evidence type="ECO:0000313" key="1">
    <source>
        <dbReference type="EMBL" id="QIF93572.1"/>
    </source>
</evidence>
<accession>A0A6G6SG99</accession>